<protein>
    <submittedName>
        <fullName evidence="1">Uncharacterized protein</fullName>
    </submittedName>
</protein>
<dbReference type="EMBL" id="JYDW01001455">
    <property type="protein sequence ID" value="KRZ47068.1"/>
    <property type="molecule type" value="Genomic_DNA"/>
</dbReference>
<sequence>MAPPEPNCPITPALDVLIQLEHWKNSSLLHLLCLHYL</sequence>
<comment type="caution">
    <text evidence="1">The sequence shown here is derived from an EMBL/GenBank/DDBJ whole genome shotgun (WGS) entry which is preliminary data.</text>
</comment>
<name>A0A0V1KJ96_9BILA</name>
<gene>
    <name evidence="1" type="ORF">T02_7517</name>
</gene>
<dbReference type="AlphaFoldDB" id="A0A0V1KJ96"/>
<proteinExistence type="predicted"/>
<reference evidence="1 2" key="1">
    <citation type="submission" date="2015-05" db="EMBL/GenBank/DDBJ databases">
        <title>Evolution of Trichinella species and genotypes.</title>
        <authorList>
            <person name="Korhonen P.K."/>
            <person name="Edoardo P."/>
            <person name="Giuseppe L.R."/>
            <person name="Gasser R.B."/>
        </authorList>
    </citation>
    <scope>NUCLEOTIDE SEQUENCE [LARGE SCALE GENOMIC DNA]</scope>
    <source>
        <strain evidence="1">ISS10</strain>
    </source>
</reference>
<accession>A0A0V1KJ96</accession>
<evidence type="ECO:0000313" key="1">
    <source>
        <dbReference type="EMBL" id="KRZ47068.1"/>
    </source>
</evidence>
<keyword evidence="2" id="KW-1185">Reference proteome</keyword>
<dbReference type="Proteomes" id="UP000054721">
    <property type="component" value="Unassembled WGS sequence"/>
</dbReference>
<evidence type="ECO:0000313" key="2">
    <source>
        <dbReference type="Proteomes" id="UP000054721"/>
    </source>
</evidence>
<organism evidence="1 2">
    <name type="scientific">Trichinella nativa</name>
    <dbReference type="NCBI Taxonomy" id="6335"/>
    <lineage>
        <taxon>Eukaryota</taxon>
        <taxon>Metazoa</taxon>
        <taxon>Ecdysozoa</taxon>
        <taxon>Nematoda</taxon>
        <taxon>Enoplea</taxon>
        <taxon>Dorylaimia</taxon>
        <taxon>Trichinellida</taxon>
        <taxon>Trichinellidae</taxon>
        <taxon>Trichinella</taxon>
    </lineage>
</organism>